<accession>A0A1G9PBV2</accession>
<dbReference type="OrthoDB" id="8914044at2"/>
<keyword evidence="4" id="KW-1185">Reference proteome</keyword>
<feature type="region of interest" description="Disordered" evidence="1">
    <location>
        <begin position="101"/>
        <end position="211"/>
    </location>
</feature>
<dbReference type="STRING" id="1527607.SAMN05428957_101289"/>
<evidence type="ECO:0000256" key="2">
    <source>
        <dbReference type="SAM" id="SignalP"/>
    </source>
</evidence>
<name>A0A1G9PBV2_9BURK</name>
<proteinExistence type="predicted"/>
<sequence>MQRLSFVVPAAALWLALAAAQPSIAQPSGAQPMAERAAVRERIQHQRRDIQAELARQEAACYQRFAVEDCLRQVRSDARTRDNLLWREELELDEAERRDKAAQRLQSIEQRQREPAIQPPAPAAARQEAAEDGERRQQAQERAEHAERHRAEHAAAQQRRAQEQAERLEASRQRHEERQRKARERREQQERRRAEDAAAGKTPARPLPAEP</sequence>
<dbReference type="AlphaFoldDB" id="A0A1G9PBV2"/>
<feature type="signal peptide" evidence="2">
    <location>
        <begin position="1"/>
        <end position="25"/>
    </location>
</feature>
<dbReference type="EMBL" id="FNHP01000001">
    <property type="protein sequence ID" value="SDL95697.1"/>
    <property type="molecule type" value="Genomic_DNA"/>
</dbReference>
<protein>
    <recommendedName>
        <fullName evidence="5">TolA protein</fullName>
    </recommendedName>
</protein>
<reference evidence="4" key="1">
    <citation type="submission" date="2016-10" db="EMBL/GenBank/DDBJ databases">
        <authorList>
            <person name="Varghese N."/>
            <person name="Submissions S."/>
        </authorList>
    </citation>
    <scope>NUCLEOTIDE SEQUENCE [LARGE SCALE GENOMIC DNA]</scope>
    <source>
        <strain evidence="4">EPL6</strain>
    </source>
</reference>
<evidence type="ECO:0008006" key="5">
    <source>
        <dbReference type="Google" id="ProtNLM"/>
    </source>
</evidence>
<organism evidence="3 4">
    <name type="scientific">Oryzisolibacter propanilivorax</name>
    <dbReference type="NCBI Taxonomy" id="1527607"/>
    <lineage>
        <taxon>Bacteria</taxon>
        <taxon>Pseudomonadati</taxon>
        <taxon>Pseudomonadota</taxon>
        <taxon>Betaproteobacteria</taxon>
        <taxon>Burkholderiales</taxon>
        <taxon>Comamonadaceae</taxon>
        <taxon>Oryzisolibacter</taxon>
    </lineage>
</organism>
<dbReference type="RefSeq" id="WP_091565775.1">
    <property type="nucleotide sequence ID" value="NZ_FNHP01000001.1"/>
</dbReference>
<gene>
    <name evidence="3" type="ORF">SAMN05428957_101289</name>
</gene>
<dbReference type="Proteomes" id="UP000198552">
    <property type="component" value="Unassembled WGS sequence"/>
</dbReference>
<evidence type="ECO:0000256" key="1">
    <source>
        <dbReference type="SAM" id="MobiDB-lite"/>
    </source>
</evidence>
<keyword evidence="2" id="KW-0732">Signal</keyword>
<feature type="compositionally biased region" description="Basic and acidic residues" evidence="1">
    <location>
        <begin position="160"/>
        <end position="198"/>
    </location>
</feature>
<feature type="chain" id="PRO_5011718894" description="TolA protein" evidence="2">
    <location>
        <begin position="26"/>
        <end position="211"/>
    </location>
</feature>
<evidence type="ECO:0000313" key="4">
    <source>
        <dbReference type="Proteomes" id="UP000198552"/>
    </source>
</evidence>
<evidence type="ECO:0000313" key="3">
    <source>
        <dbReference type="EMBL" id="SDL95697.1"/>
    </source>
</evidence>
<feature type="compositionally biased region" description="Basic and acidic residues" evidence="1">
    <location>
        <begin position="128"/>
        <end position="153"/>
    </location>
</feature>